<feature type="binding site" evidence="12 16">
    <location>
        <position position="358"/>
    </location>
    <ligand>
        <name>alpha-D-glucuronate</name>
        <dbReference type="ChEBI" id="CHEBI:189642"/>
        <label>2</label>
    </ligand>
</feature>
<evidence type="ECO:0000256" key="3">
    <source>
        <dbReference type="ARBA" id="ARBA00022801"/>
    </source>
</evidence>
<feature type="binding site" evidence="13">
    <location>
        <position position="250"/>
    </location>
    <ligand>
        <name>Mg(2+)</name>
        <dbReference type="ChEBI" id="CHEBI:18420"/>
        <label>1</label>
    </ligand>
</feature>
<evidence type="ECO:0000313" key="7">
    <source>
        <dbReference type="Proteomes" id="UP000007013"/>
    </source>
</evidence>
<feature type="binding site" evidence="16">
    <location>
        <position position="305"/>
    </location>
    <ligand>
        <name>alpha-D-glucuronate</name>
        <dbReference type="ChEBI" id="CHEBI:189642"/>
        <label>2</label>
    </ligand>
</feature>
<dbReference type="PDB" id="6SYR">
    <property type="method" value="X-ray"/>
    <property type="resolution" value="1.49 A"/>
    <property type="chains" value="A=1-437"/>
</dbReference>
<dbReference type="PDBsum" id="6GS0"/>
<dbReference type="Proteomes" id="UP000007013">
    <property type="component" value="Chromosome"/>
</dbReference>
<feature type="binding site" evidence="10 17">
    <location>
        <position position="271"/>
    </location>
    <ligand>
        <name>alpha-D-glucuronate</name>
        <dbReference type="ChEBI" id="CHEBI:189642"/>
        <label>1</label>
    </ligand>
</feature>
<dbReference type="GO" id="GO:0046872">
    <property type="term" value="F:metal ion binding"/>
    <property type="evidence" value="ECO:0007669"/>
    <property type="project" value="UniProtKB-KW"/>
</dbReference>
<dbReference type="PDB" id="6SZO">
    <property type="method" value="X-ray"/>
    <property type="resolution" value="2.20 A"/>
    <property type="chains" value="A=33-432"/>
</dbReference>
<feature type="binding site" evidence="12">
    <location>
        <position position="268"/>
    </location>
    <ligand>
        <name>beta-D-glucuronate</name>
        <dbReference type="ChEBI" id="CHEBI:85313"/>
        <label>2</label>
    </ligand>
</feature>
<dbReference type="PDBsum" id="6SYV"/>
<reference evidence="6 7" key="1">
    <citation type="journal article" date="2011" name="J. Bacteriol.">
        <title>Genome sequence of the verrucomicrobium Opitutus terrae PB90-1, an abundant inhabitant of rice paddy soil ecosystems.</title>
        <authorList>
            <person name="van Passel M.W."/>
            <person name="Kant R."/>
            <person name="Palva A."/>
            <person name="Copeland A."/>
            <person name="Lucas S."/>
            <person name="Lapidus A."/>
            <person name="Glavina del Rio T."/>
            <person name="Pitluck S."/>
            <person name="Goltsman E."/>
            <person name="Clum A."/>
            <person name="Sun H."/>
            <person name="Schmutz J."/>
            <person name="Larimer F.W."/>
            <person name="Land M.L."/>
            <person name="Hauser L."/>
            <person name="Kyrpides N."/>
            <person name="Mikhailova N."/>
            <person name="Richardson P.P."/>
            <person name="Janssen P.H."/>
            <person name="de Vos W.M."/>
            <person name="Smidt H."/>
        </authorList>
    </citation>
    <scope>NUCLEOTIDE SEQUENCE [LARGE SCALE GENOMIC DNA]</scope>
    <source>
        <strain evidence="7">DSM 11246 / JCM 15787 / PB90-1</strain>
    </source>
</reference>
<dbReference type="PDBsum" id="6T0E"/>
<evidence type="ECO:0007829" key="12">
    <source>
        <dbReference type="PDB" id="6SYV"/>
    </source>
</evidence>
<feature type="binding site" evidence="14">
    <location>
        <position position="271"/>
    </location>
    <ligand>
        <name>beta-D-glucuronate</name>
        <dbReference type="ChEBI" id="CHEBI:85313"/>
        <label>1</label>
    </ligand>
</feature>
<dbReference type="AlphaFoldDB" id="B1ZMF4"/>
<dbReference type="PDBsum" id="6SYR"/>
<sequence length="437" mass="47785">MRNVLAALSLLFTLTSMQATSRPARLDDTPPPAYTLPDPLVGADGTRVHDRATWQHRRRPELLQLFAREVYGRTPLGRPEGMVFKVTTMEHAALGGAATRKEVTVRFGRDPNAPSMQLLLYVPNAVIARAERAPVFLGLNFYGNHTVHTDPAIALSARWIPAEAPNGANHRATEAARGSDAQKWPVEQILARGYAVATVYCGDLCPDRPDGLNASVASWLDAAAGDQRAPDAWGAIGVWAWGLSRALDYLETDPLVDASRVAVHGHSRLGKAALWAGAQDDRFALVISNESGCGGAALSKRIHGETVARINTVFPHWFARNFRRYDDHEEALPVDQHELLALVAPRPLYVASAEDDDWADPRGEFLAVKAAEPVFRLFGQTGPSGEDVPRVNEPSGGALRYHIRPGPHGMTAQDWAFYLAFADEWLKSALPAREPQR</sequence>
<evidence type="ECO:0007829" key="9">
    <source>
        <dbReference type="PDB" id="6GS0"/>
    </source>
</evidence>
<dbReference type="PDB" id="6GS0">
    <property type="method" value="X-ray"/>
    <property type="resolution" value="1.34 A"/>
    <property type="chains" value="A=33-432"/>
</dbReference>
<evidence type="ECO:0000256" key="2">
    <source>
        <dbReference type="ARBA" id="ARBA00022729"/>
    </source>
</evidence>
<dbReference type="PDBsum" id="6SZ4"/>
<dbReference type="EMBL" id="CP001032">
    <property type="protein sequence ID" value="ACB73407.1"/>
    <property type="molecule type" value="Genomic_DNA"/>
</dbReference>
<reference evidence="10 11" key="3">
    <citation type="journal article" date="2019" name="J. Biol. Chem.">
        <title>Structural and biochemical studies of the glucuronoyl esterase &lt;i&gt;Ot&lt;/i&gt;CE15A illuminate its interaction with lignocellulosic components.</title>
        <authorList>
            <person name="Mazurkewich S."/>
            <person name="Poulsen J.N."/>
            <person name="Lo Leggio L."/>
            <person name="Larsbrink J."/>
        </authorList>
    </citation>
    <scope>X-RAY CRYSTALLOGRAPHY (1.12 ANGSTROMS) OF 33-432 IN COMPLEX WITH MG(2+); ALPHA-D-GLUCURONATE; BETA-D-GALACTURONATE AND BETA-D-GLUCURONATE</scope>
</reference>
<feature type="binding site" evidence="14">
    <location>
        <position position="267"/>
    </location>
    <ligand>
        <name>beta-D-glucuronate</name>
        <dbReference type="ChEBI" id="CHEBI:85313"/>
        <label>1</label>
        <note>covalent</note>
    </ligand>
</feature>
<dbReference type="PDB" id="6SZ0">
    <property type="method" value="X-ray"/>
    <property type="resolution" value="1.74 A"/>
    <property type="chains" value="A=33-432"/>
</dbReference>
<organism evidence="6 7">
    <name type="scientific">Opitutus terrae (strain DSM 11246 / JCM 15787 / PB90-1)</name>
    <dbReference type="NCBI Taxonomy" id="452637"/>
    <lineage>
        <taxon>Bacteria</taxon>
        <taxon>Pseudomonadati</taxon>
        <taxon>Verrucomicrobiota</taxon>
        <taxon>Opitutia</taxon>
        <taxon>Opitutales</taxon>
        <taxon>Opitutaceae</taxon>
        <taxon>Opitutus</taxon>
    </lineage>
</organism>
<feature type="binding site" evidence="12 16">
    <location>
        <position position="408"/>
    </location>
    <ligand>
        <name>alpha-D-glucuronate</name>
        <dbReference type="ChEBI" id="CHEBI:189642"/>
        <label>2</label>
    </ligand>
</feature>
<feature type="binding site" evidence="15">
    <location>
        <position position="408"/>
    </location>
    <ligand>
        <name>beta-D-galacturonate</name>
        <dbReference type="ChEBI" id="CHEBI:85312"/>
    </ligand>
</feature>
<dbReference type="PDB" id="7B7H">
    <property type="method" value="X-ray"/>
    <property type="resolution" value="1.80 A"/>
    <property type="chains" value="A=33-432"/>
</dbReference>
<feature type="binding site" evidence="14">
    <location>
        <position position="305"/>
    </location>
    <ligand>
        <name>beta-D-glucuronate</name>
        <dbReference type="ChEBI" id="CHEBI:85313"/>
        <label>1</label>
    </ligand>
</feature>
<evidence type="ECO:0000259" key="5">
    <source>
        <dbReference type="Pfam" id="PF22244"/>
    </source>
</evidence>
<dbReference type="KEGG" id="ote:Oter_0116"/>
<feature type="binding site" evidence="10 17">
    <location>
        <position position="305"/>
    </location>
    <ligand>
        <name>alpha-D-glucuronate</name>
        <dbReference type="ChEBI" id="CHEBI:189642"/>
        <label>1</label>
    </ligand>
</feature>
<evidence type="ECO:0007829" key="17">
    <source>
        <dbReference type="PDB" id="7B7H"/>
    </source>
</evidence>
<feature type="binding site" evidence="10 17">
    <location>
        <position position="358"/>
    </location>
    <ligand>
        <name>alpha-D-glucuronate</name>
        <dbReference type="ChEBI" id="CHEBI:189642"/>
        <label>1</label>
    </ligand>
</feature>
<dbReference type="Pfam" id="PF22244">
    <property type="entry name" value="GCE_fung"/>
    <property type="match status" value="1"/>
</dbReference>
<feature type="binding site" evidence="12">
    <location>
        <position position="305"/>
    </location>
    <ligand>
        <name>beta-D-glucuronate</name>
        <dbReference type="ChEBI" id="CHEBI:85313"/>
        <label>2</label>
    </ligand>
</feature>
<dbReference type="eggNOG" id="COG1073">
    <property type="taxonomic scope" value="Bacteria"/>
</dbReference>
<keyword evidence="8 9" id="KW-0002">3D-structure</keyword>
<dbReference type="RefSeq" id="WP_012372945.1">
    <property type="nucleotide sequence ID" value="NC_010571.1"/>
</dbReference>
<feature type="binding site" evidence="13">
    <location>
        <position position="256"/>
    </location>
    <ligand>
        <name>Mg(2+)</name>
        <dbReference type="ChEBI" id="CHEBI:18420"/>
        <label>1</label>
    </ligand>
</feature>
<evidence type="ECO:0000313" key="6">
    <source>
        <dbReference type="EMBL" id="ACB73407.1"/>
    </source>
</evidence>
<feature type="binding site" evidence="13">
    <location>
        <position position="253"/>
    </location>
    <ligand>
        <name>Mg(2+)</name>
        <dbReference type="ChEBI" id="CHEBI:18420"/>
        <label>1</label>
    </ligand>
</feature>
<dbReference type="PDB" id="6SYV">
    <property type="method" value="X-ray"/>
    <property type="resolution" value="1.12 A"/>
    <property type="chains" value="A=33-432"/>
</dbReference>
<feature type="domain" description="4-O-methyl-glucuronoyl methylesterase-like" evidence="5">
    <location>
        <begin position="233"/>
        <end position="379"/>
    </location>
</feature>
<feature type="binding site" evidence="15">
    <location>
        <position position="358"/>
    </location>
    <ligand>
        <name>beta-D-galacturonate</name>
        <dbReference type="ChEBI" id="CHEBI:85312"/>
    </ligand>
</feature>
<keyword evidence="2 4" id="KW-0732">Signal</keyword>
<dbReference type="PDB" id="6T0E">
    <property type="method" value="X-ray"/>
    <property type="resolution" value="1.89 A"/>
    <property type="chains" value="A/B=33-432"/>
</dbReference>
<dbReference type="OrthoDB" id="9809261at2"/>
<feature type="binding site" evidence="14">
    <location>
        <position position="358"/>
    </location>
    <ligand>
        <name>beta-D-glucuronate</name>
        <dbReference type="ChEBI" id="CHEBI:85313"/>
        <label>1</label>
    </ligand>
</feature>
<dbReference type="HOGENOM" id="CLU_045118_0_0_0"/>
<dbReference type="PDB" id="6SZ4">
    <property type="method" value="X-ray"/>
    <property type="resolution" value="1.75 A"/>
    <property type="chains" value="A=33-432"/>
</dbReference>
<feature type="binding site" evidence="8">
    <location>
        <position position="303"/>
    </location>
    <ligand>
        <name>Ca(2+)</name>
        <dbReference type="ChEBI" id="CHEBI:29108"/>
    </ligand>
</feature>
<feature type="binding site" evidence="12">
    <location>
        <position position="358"/>
    </location>
    <ligand>
        <name>beta-D-glucuronate</name>
        <dbReference type="ChEBI" id="CHEBI:85313"/>
        <label>2</label>
    </ligand>
</feature>
<dbReference type="PDB" id="6GRW">
    <property type="method" value="X-ray"/>
    <property type="resolution" value="1.50 A"/>
    <property type="chains" value="A=33-432"/>
</dbReference>
<dbReference type="InterPro" id="IPR054579">
    <property type="entry name" value="GCE-like_dom"/>
</dbReference>
<keyword evidence="8 9" id="KW-0479">Metal-binding</keyword>
<feature type="binding site" evidence="12">
    <location>
        <position position="271"/>
    </location>
    <ligand>
        <name>beta-D-glucuronate</name>
        <dbReference type="ChEBI" id="CHEBI:85313"/>
        <label>2</label>
    </ligand>
</feature>
<feature type="binding site" evidence="15">
    <location>
        <position position="271"/>
    </location>
    <ligand>
        <name>beta-D-galacturonate</name>
        <dbReference type="ChEBI" id="CHEBI:85312"/>
    </ligand>
</feature>
<keyword evidence="1" id="KW-0719">Serine esterase</keyword>
<dbReference type="SMR" id="B1ZMF4"/>
<dbReference type="PDBsum" id="6SZ0"/>
<dbReference type="PDBsum" id="6T0I"/>
<proteinExistence type="evidence at protein level"/>
<dbReference type="GO" id="GO:0052689">
    <property type="term" value="F:carboxylic ester hydrolase activity"/>
    <property type="evidence" value="ECO:0007669"/>
    <property type="project" value="UniProtKB-KW"/>
</dbReference>
<keyword evidence="3" id="KW-0378">Hydrolase</keyword>
<evidence type="ECO:0007829" key="14">
    <source>
        <dbReference type="PDB" id="6SZ4"/>
    </source>
</evidence>
<dbReference type="SUPFAM" id="SSF53474">
    <property type="entry name" value="alpha/beta-Hydrolases"/>
    <property type="match status" value="1"/>
</dbReference>
<feature type="binding site" evidence="12 16">
    <location>
        <position position="268"/>
    </location>
    <ligand>
        <name>alpha-D-glucuronate</name>
        <dbReference type="ChEBI" id="CHEBI:189642"/>
        <label>2</label>
    </ligand>
</feature>
<dbReference type="PDB" id="6SYU">
    <property type="method" value="X-ray"/>
    <property type="resolution" value="1.33 A"/>
    <property type="chains" value="A=33-432"/>
</dbReference>
<evidence type="ECO:0007829" key="13">
    <source>
        <dbReference type="PDB" id="6SZ0"/>
    </source>
</evidence>
<dbReference type="STRING" id="452637.Oter_0116"/>
<feature type="binding site" evidence="14">
    <location>
        <position position="268"/>
    </location>
    <ligand>
        <name>beta-D-glucuronate</name>
        <dbReference type="ChEBI" id="CHEBI:85313"/>
        <label>1</label>
    </ligand>
</feature>
<evidence type="ECO:0007829" key="10">
    <source>
        <dbReference type="PDB" id="6SYR"/>
    </source>
</evidence>
<reference evidence="17" key="4">
    <citation type="journal article" date="2022" name="Nat. Commun.">
        <title>Mechanism and biomass association of glucuronoyl esterase: an alpha/beta hydrolase with potential in biomass conversion.</title>
        <authorList>
            <person name="Zong Z."/>
            <person name="Mazurkewich S."/>
            <person name="Pereira C.S."/>
            <person name="Fu H."/>
            <person name="Cai W."/>
            <person name="Shao X."/>
            <person name="Skaf M.S."/>
            <person name="Larsbrink J."/>
            <person name="Lo Leggio L."/>
        </authorList>
    </citation>
    <scope>X-RAY CRYSTALLOGRAPHY (1.80 ANGSTROMS) OF 33-432 IN COMPLEX WITH ALPHA-D-GLUCURONATE</scope>
</reference>
<feature type="binding site" evidence="15">
    <location>
        <position position="268"/>
    </location>
    <ligand>
        <name>beta-D-galacturonate</name>
        <dbReference type="ChEBI" id="CHEBI:85312"/>
    </ligand>
</feature>
<accession>B1ZMF4</accession>
<feature type="binding site" evidence="10">
    <location>
        <position position="268"/>
    </location>
    <ligand>
        <name>alpha-D-glucuronate</name>
        <dbReference type="ChEBI" id="CHEBI:189642"/>
        <label>1</label>
    </ligand>
</feature>
<evidence type="ECO:0000256" key="1">
    <source>
        <dbReference type="ARBA" id="ARBA00022487"/>
    </source>
</evidence>
<evidence type="ECO:0007829" key="8">
    <source>
        <dbReference type="PDB" id="6GRW"/>
    </source>
</evidence>
<feature type="binding site" evidence="17">
    <location>
        <position position="267"/>
    </location>
    <ligand>
        <name>alpha-D-glucuronate</name>
        <dbReference type="ChEBI" id="CHEBI:189642"/>
        <label>1</label>
    </ligand>
</feature>
<dbReference type="PDBsum" id="6GRW"/>
<protein>
    <submittedName>
        <fullName evidence="6">Putative acetyl xylan esterase</fullName>
    </submittedName>
</protein>
<evidence type="ECO:0007829" key="15">
    <source>
        <dbReference type="PDB" id="6SZO"/>
    </source>
</evidence>
<dbReference type="PDBsum" id="6SZO"/>
<feature type="chain" id="PRO_5002772513" evidence="4">
    <location>
        <begin position="20"/>
        <end position="437"/>
    </location>
</feature>
<feature type="binding site" evidence="9 10">
    <location>
        <position position="305"/>
    </location>
    <ligand>
        <name>Mg(2+)</name>
        <dbReference type="ChEBI" id="CHEBI:18420"/>
        <label>2</label>
    </ligand>
</feature>
<evidence type="ECO:0007829" key="16">
    <source>
        <dbReference type="PDB" id="6T0E"/>
    </source>
</evidence>
<feature type="binding site" evidence="9 10">
    <location>
        <position position="303"/>
    </location>
    <ligand>
        <name>Mg(2+)</name>
        <dbReference type="ChEBI" id="CHEBI:18420"/>
        <label>2</label>
    </ligand>
</feature>
<dbReference type="ESTHER" id="opitp-b1zmf4">
    <property type="family name" value="Glucuronoyl_esterase"/>
</dbReference>
<keyword evidence="8" id="KW-0106">Calcium</keyword>
<reference evidence="8 9" key="2">
    <citation type="journal article" date="2018" name="Biotechnol. Biofuels">
        <title>Biochemical and structural features of diverse bacterial glucuronoyl esterases facilitating recalcitrant biomass conversion.</title>
        <authorList>
            <person name="Arnling Baath J."/>
            <person name="Mazurkewich S."/>
            <person name="Knudsen R.M."/>
            <person name="Poulsen J.N."/>
            <person name="Olsson L."/>
            <person name="Lo Leggio L."/>
            <person name="Larsbrink J."/>
        </authorList>
    </citation>
    <scope>X-RAY CRYSTALLOGRAPHY (1.34 ANGSTROMS) OF 33-432 IN COMPLEX WITH CA(2+) AND MG(2+)</scope>
</reference>
<feature type="signal peptide" evidence="4">
    <location>
        <begin position="1"/>
        <end position="19"/>
    </location>
</feature>
<feature type="binding site" evidence="12 16">
    <location>
        <position position="271"/>
    </location>
    <ligand>
        <name>alpha-D-glucuronate</name>
        <dbReference type="ChEBI" id="CHEBI:189642"/>
        <label>2</label>
    </ligand>
</feature>
<feature type="binding site" evidence="15">
    <location>
        <position position="305"/>
    </location>
    <ligand>
        <name>beta-D-galacturonate</name>
        <dbReference type="ChEBI" id="CHEBI:85312"/>
    </ligand>
</feature>
<dbReference type="PDBsum" id="6SYU"/>
<gene>
    <name evidence="6" type="ordered locus">Oter_0116</name>
</gene>
<keyword evidence="7" id="KW-1185">Reference proteome</keyword>
<feature type="binding site" evidence="12">
    <location>
        <position position="408"/>
    </location>
    <ligand>
        <name>beta-D-glucuronate</name>
        <dbReference type="ChEBI" id="CHEBI:85313"/>
        <label>2</label>
    </ligand>
</feature>
<dbReference type="InterPro" id="IPR029058">
    <property type="entry name" value="AB_hydrolase_fold"/>
</dbReference>
<evidence type="ECO:0007829" key="11">
    <source>
        <dbReference type="PDB" id="6SYU"/>
    </source>
</evidence>
<name>B1ZMF4_OPITP</name>
<feature type="binding site" evidence="8">
    <location>
        <position position="305"/>
    </location>
    <ligand>
        <name>Ca(2+)</name>
        <dbReference type="ChEBI" id="CHEBI:29108"/>
    </ligand>
</feature>
<evidence type="ECO:0000256" key="4">
    <source>
        <dbReference type="SAM" id="SignalP"/>
    </source>
</evidence>
<dbReference type="PDB" id="6T0I">
    <property type="method" value="X-ray"/>
    <property type="resolution" value="1.53 A"/>
    <property type="chains" value="A=33-432"/>
</dbReference>
<dbReference type="Gene3D" id="3.40.50.1820">
    <property type="entry name" value="alpha/beta hydrolase"/>
    <property type="match status" value="1"/>
</dbReference>